<evidence type="ECO:0000313" key="7">
    <source>
        <dbReference type="Proteomes" id="UP000776650"/>
    </source>
</evidence>
<dbReference type="GO" id="GO:0002161">
    <property type="term" value="F:aminoacyl-tRNA deacylase activity"/>
    <property type="evidence" value="ECO:0007669"/>
    <property type="project" value="InterPro"/>
</dbReference>
<keyword evidence="2 4" id="KW-0648">Protein biosynthesis</keyword>
<gene>
    <name evidence="6" type="ORF">K8V11_14130</name>
</gene>
<reference evidence="6" key="2">
    <citation type="submission" date="2021-09" db="EMBL/GenBank/DDBJ databases">
        <authorList>
            <person name="Gilroy R."/>
        </authorList>
    </citation>
    <scope>NUCLEOTIDE SEQUENCE</scope>
    <source>
        <strain evidence="6">ChiGjej1B1-18357</strain>
    </source>
</reference>
<evidence type="ECO:0000256" key="2">
    <source>
        <dbReference type="ARBA" id="ARBA00022917"/>
    </source>
</evidence>
<proteinExistence type="inferred from homology"/>
<dbReference type="PANTHER" id="PTHR30411">
    <property type="entry name" value="CYTOPLASMIC PROTEIN"/>
    <property type="match status" value="1"/>
</dbReference>
<organism evidence="6 7">
    <name type="scientific">Dietzia timorensis</name>
    <dbReference type="NCBI Taxonomy" id="499555"/>
    <lineage>
        <taxon>Bacteria</taxon>
        <taxon>Bacillati</taxon>
        <taxon>Actinomycetota</taxon>
        <taxon>Actinomycetes</taxon>
        <taxon>Mycobacteriales</taxon>
        <taxon>Dietziaceae</taxon>
        <taxon>Dietzia</taxon>
    </lineage>
</organism>
<dbReference type="EMBL" id="DYXM01000274">
    <property type="protein sequence ID" value="HJE92133.1"/>
    <property type="molecule type" value="Genomic_DNA"/>
</dbReference>
<reference evidence="6" key="1">
    <citation type="journal article" date="2021" name="PeerJ">
        <title>Extensive microbial diversity within the chicken gut microbiome revealed by metagenomics and culture.</title>
        <authorList>
            <person name="Gilroy R."/>
            <person name="Ravi A."/>
            <person name="Getino M."/>
            <person name="Pursley I."/>
            <person name="Horton D.L."/>
            <person name="Alikhan N.F."/>
            <person name="Baker D."/>
            <person name="Gharbi K."/>
            <person name="Hall N."/>
            <person name="Watson M."/>
            <person name="Adriaenssens E.M."/>
            <person name="Foster-Nyarko E."/>
            <person name="Jarju S."/>
            <person name="Secka A."/>
            <person name="Antonio M."/>
            <person name="Oren A."/>
            <person name="Chaudhuri R.R."/>
            <person name="La Ragione R."/>
            <person name="Hildebrand F."/>
            <person name="Pallen M.J."/>
        </authorList>
    </citation>
    <scope>NUCLEOTIDE SEQUENCE</scope>
    <source>
        <strain evidence="6">ChiGjej1B1-18357</strain>
    </source>
</reference>
<accession>A0A921JZN8</accession>
<dbReference type="Proteomes" id="UP000776650">
    <property type="component" value="Unassembled WGS sequence"/>
</dbReference>
<protein>
    <recommendedName>
        <fullName evidence="4">Cys-tRNA(Pro)/Cys-tRNA(Cys) deacylase</fullName>
        <ecNumber evidence="4">4.2.-.-</ecNumber>
    </recommendedName>
</protein>
<sequence length="174" mass="17793">MGKKSKAAATPALRVLSEAGAWHTTHTYESTGTDFGAEAAEIMSERAGAPAERIFKTLVVSLSGSDAPNALGVAMVPVDAHLDLKAVAAAFGASKAAMADKEEAQRVTGYVLGGVSPLGQKKNLPTVIDEAAELARLSEETIFFSGGKRGLEIEMVPADLIALTGATIAGISAP</sequence>
<evidence type="ECO:0000256" key="1">
    <source>
        <dbReference type="ARBA" id="ARBA00009798"/>
    </source>
</evidence>
<evidence type="ECO:0000256" key="3">
    <source>
        <dbReference type="ARBA" id="ARBA00023239"/>
    </source>
</evidence>
<dbReference type="EC" id="4.2.-.-" evidence="4"/>
<dbReference type="InterPro" id="IPR036754">
    <property type="entry name" value="YbaK/aa-tRNA-synt-asso_dom_sf"/>
</dbReference>
<evidence type="ECO:0000259" key="5">
    <source>
        <dbReference type="Pfam" id="PF04073"/>
    </source>
</evidence>
<dbReference type="InterPro" id="IPR004369">
    <property type="entry name" value="Prolyl-tRNA_editing_YbaK/EbsC"/>
</dbReference>
<dbReference type="PIRSF" id="PIRSF006181">
    <property type="entry name" value="EbsC_YbaK"/>
    <property type="match status" value="1"/>
</dbReference>
<dbReference type="Pfam" id="PF04073">
    <property type="entry name" value="tRNA_edit"/>
    <property type="match status" value="1"/>
</dbReference>
<dbReference type="PANTHER" id="PTHR30411:SF0">
    <property type="entry name" value="CYS-TRNA(PRO)_CYS-TRNA(CYS) DEACYLASE YBAK"/>
    <property type="match status" value="1"/>
</dbReference>
<dbReference type="RefSeq" id="WP_303915607.1">
    <property type="nucleotide sequence ID" value="NZ_DYXM01000274.1"/>
</dbReference>
<dbReference type="Gene3D" id="3.90.960.10">
    <property type="entry name" value="YbaK/aminoacyl-tRNA synthetase-associated domain"/>
    <property type="match status" value="1"/>
</dbReference>
<keyword evidence="3 4" id="KW-0456">Lyase</keyword>
<feature type="domain" description="YbaK/aminoacyl-tRNA synthetase-associated" evidence="5">
    <location>
        <begin position="39"/>
        <end position="162"/>
    </location>
</feature>
<dbReference type="SUPFAM" id="SSF55826">
    <property type="entry name" value="YbaK/ProRS associated domain"/>
    <property type="match status" value="1"/>
</dbReference>
<dbReference type="GO" id="GO:0016829">
    <property type="term" value="F:lyase activity"/>
    <property type="evidence" value="ECO:0007669"/>
    <property type="project" value="UniProtKB-KW"/>
</dbReference>
<evidence type="ECO:0000313" key="6">
    <source>
        <dbReference type="EMBL" id="HJE92133.1"/>
    </source>
</evidence>
<dbReference type="CDD" id="cd00002">
    <property type="entry name" value="YbaK_deacylase"/>
    <property type="match status" value="1"/>
</dbReference>
<dbReference type="AlphaFoldDB" id="A0A921JZN8"/>
<dbReference type="GO" id="GO:0006412">
    <property type="term" value="P:translation"/>
    <property type="evidence" value="ECO:0007669"/>
    <property type="project" value="UniProtKB-KW"/>
</dbReference>
<comment type="caution">
    <text evidence="6">The sequence shown here is derived from an EMBL/GenBank/DDBJ whole genome shotgun (WGS) entry which is preliminary data.</text>
</comment>
<name>A0A921JZN8_9ACTN</name>
<comment type="similarity">
    <text evidence="1 4">Belongs to the prolyl-tRNA editing family. YbaK/EbsC subfamily.</text>
</comment>
<dbReference type="InterPro" id="IPR007214">
    <property type="entry name" value="YbaK/aa-tRNA-synth-assoc-dom"/>
</dbReference>
<evidence type="ECO:0000256" key="4">
    <source>
        <dbReference type="PIRNR" id="PIRNR006181"/>
    </source>
</evidence>